<reference evidence="2" key="1">
    <citation type="submission" date="2020-05" db="EMBL/GenBank/DDBJ databases">
        <authorList>
            <person name="Chiriac C."/>
            <person name="Salcher M."/>
            <person name="Ghai R."/>
            <person name="Kavagutti S V."/>
        </authorList>
    </citation>
    <scope>NUCLEOTIDE SEQUENCE</scope>
</reference>
<dbReference type="EMBL" id="CAFBOZ010000175">
    <property type="protein sequence ID" value="CAB5011136.1"/>
    <property type="molecule type" value="Genomic_DNA"/>
</dbReference>
<sequence>MARSGRSRSTTPRAGSTNASQNLSAGSATRHLRSFTAGLVDSGSSAATTRLAINVRRFAVSVEFDIDPPAIEPWMPVNVRSPRPPIAVRTARA</sequence>
<proteinExistence type="predicted"/>
<evidence type="ECO:0000256" key="1">
    <source>
        <dbReference type="SAM" id="MobiDB-lite"/>
    </source>
</evidence>
<gene>
    <name evidence="2" type="ORF">UFOPK3992_01232</name>
</gene>
<dbReference type="AlphaFoldDB" id="A0A6J7Q1H6"/>
<protein>
    <submittedName>
        <fullName evidence="2">Unannotated protein</fullName>
    </submittedName>
</protein>
<feature type="compositionally biased region" description="Polar residues" evidence="1">
    <location>
        <begin position="7"/>
        <end position="27"/>
    </location>
</feature>
<name>A0A6J7Q1H6_9ZZZZ</name>
<accession>A0A6J7Q1H6</accession>
<evidence type="ECO:0000313" key="2">
    <source>
        <dbReference type="EMBL" id="CAB5011136.1"/>
    </source>
</evidence>
<feature type="region of interest" description="Disordered" evidence="1">
    <location>
        <begin position="1"/>
        <end position="27"/>
    </location>
</feature>
<organism evidence="2">
    <name type="scientific">freshwater metagenome</name>
    <dbReference type="NCBI Taxonomy" id="449393"/>
    <lineage>
        <taxon>unclassified sequences</taxon>
        <taxon>metagenomes</taxon>
        <taxon>ecological metagenomes</taxon>
    </lineage>
</organism>